<evidence type="ECO:0000313" key="1">
    <source>
        <dbReference type="EMBL" id="CAA7260940.1"/>
    </source>
</evidence>
<dbReference type="EMBL" id="CACVBS010000031">
    <property type="protein sequence ID" value="CAA7260940.1"/>
    <property type="molecule type" value="Genomic_DNA"/>
</dbReference>
<gene>
    <name evidence="1" type="ORF">AAE3_LOCUS3162</name>
</gene>
<dbReference type="Proteomes" id="UP000467700">
    <property type="component" value="Unassembled WGS sequence"/>
</dbReference>
<dbReference type="OrthoDB" id="5362978at2759"/>
<sequence>MTTQLVMCPTSTRFIRRTIPFQIVTSNPSESEYNGPYNKLLYTLFPADSDFVVVPLNLLHPRNPADFISTFEVLLLKIPVLVLQLKPPSHLNVPSKHQAADEQIRSHMGDLVEFCPLRTLYAVSALETKLCFYNLDPRDENAEIVPLAIPRHATRLNDTAPATRWGYDILEPSREERFRKIVEEIKAGRTVVV</sequence>
<dbReference type="AlphaFoldDB" id="A0A8S0VTS8"/>
<keyword evidence="2" id="KW-1185">Reference proteome</keyword>
<name>A0A8S0VTS8_CYCAE</name>
<accession>A0A8S0VTS8</accession>
<comment type="caution">
    <text evidence="1">The sequence shown here is derived from an EMBL/GenBank/DDBJ whole genome shotgun (WGS) entry which is preliminary data.</text>
</comment>
<evidence type="ECO:0000313" key="2">
    <source>
        <dbReference type="Proteomes" id="UP000467700"/>
    </source>
</evidence>
<reference evidence="1 2" key="1">
    <citation type="submission" date="2020-01" db="EMBL/GenBank/DDBJ databases">
        <authorList>
            <person name="Gupta K D."/>
        </authorList>
    </citation>
    <scope>NUCLEOTIDE SEQUENCE [LARGE SCALE GENOMIC DNA]</scope>
</reference>
<proteinExistence type="predicted"/>
<organism evidence="1 2">
    <name type="scientific">Cyclocybe aegerita</name>
    <name type="common">Black poplar mushroom</name>
    <name type="synonym">Agrocybe aegerita</name>
    <dbReference type="NCBI Taxonomy" id="1973307"/>
    <lineage>
        <taxon>Eukaryota</taxon>
        <taxon>Fungi</taxon>
        <taxon>Dikarya</taxon>
        <taxon>Basidiomycota</taxon>
        <taxon>Agaricomycotina</taxon>
        <taxon>Agaricomycetes</taxon>
        <taxon>Agaricomycetidae</taxon>
        <taxon>Agaricales</taxon>
        <taxon>Agaricineae</taxon>
        <taxon>Bolbitiaceae</taxon>
        <taxon>Cyclocybe</taxon>
    </lineage>
</organism>
<protein>
    <submittedName>
        <fullName evidence="1">Uncharacterized protein</fullName>
    </submittedName>
</protein>